<dbReference type="PaxDb" id="7159-AAEL008446-PA"/>
<dbReference type="EMBL" id="CH477510">
    <property type="protein sequence ID" value="EAT39773.1"/>
    <property type="molecule type" value="Genomic_DNA"/>
</dbReference>
<evidence type="ECO:0000313" key="3">
    <source>
        <dbReference type="Proteomes" id="UP000682892"/>
    </source>
</evidence>
<sequence length="76" mass="8542">MGSKLSRQETPCLKSENVISPQTESEPKLDQRQEVVEEVVQVKQVSQAFNVISAPTICPPGYQRDHKGQCRKIANF</sequence>
<reference evidence="2" key="3">
    <citation type="submission" date="2012-09" db="EMBL/GenBank/DDBJ databases">
        <authorList>
            <consortium name="VectorBase"/>
        </authorList>
    </citation>
    <scope>NUCLEOTIDE SEQUENCE</scope>
    <source>
        <strain evidence="2">Liverpool</strain>
    </source>
</reference>
<evidence type="ECO:0000313" key="2">
    <source>
        <dbReference type="EMBL" id="EAT39773.1"/>
    </source>
</evidence>
<proteinExistence type="predicted"/>
<accession>Q16YS6</accession>
<dbReference type="AlphaFoldDB" id="Q16YS6"/>
<reference evidence="2" key="1">
    <citation type="submission" date="2005-10" db="EMBL/GenBank/DDBJ databases">
        <authorList>
            <person name="Loftus B.J."/>
            <person name="Nene V.M."/>
            <person name="Hannick L.I."/>
            <person name="Bidwell S."/>
            <person name="Haas B."/>
            <person name="Amedeo P."/>
            <person name="Orvis J."/>
            <person name="Wortman J.R."/>
            <person name="White O.R."/>
            <person name="Salzberg S."/>
            <person name="Shumway M."/>
            <person name="Koo H."/>
            <person name="Zhao Y."/>
            <person name="Holmes M."/>
            <person name="Miller J."/>
            <person name="Schatz M."/>
            <person name="Pop M."/>
            <person name="Pai G."/>
            <person name="Utterback T."/>
            <person name="Rogers Y.-H."/>
            <person name="Kravitz S."/>
            <person name="Fraser C.M."/>
        </authorList>
    </citation>
    <scope>NUCLEOTIDE SEQUENCE</scope>
    <source>
        <strain evidence="2">Liverpool</strain>
    </source>
</reference>
<gene>
    <name evidence="2" type="ORF">AaeL_AAEL008446</name>
</gene>
<feature type="region of interest" description="Disordered" evidence="1">
    <location>
        <begin position="1"/>
        <end position="30"/>
    </location>
</feature>
<evidence type="ECO:0000256" key="1">
    <source>
        <dbReference type="SAM" id="MobiDB-lite"/>
    </source>
</evidence>
<protein>
    <submittedName>
        <fullName evidence="2">AAEL008446-PA</fullName>
    </submittedName>
</protein>
<reference evidence="2" key="2">
    <citation type="journal article" date="2007" name="Science">
        <title>Genome sequence of Aedes aegypti, a major arbovirus vector.</title>
        <authorList>
            <person name="Nene V."/>
            <person name="Wortman J.R."/>
            <person name="Lawson D."/>
            <person name="Haas B."/>
            <person name="Kodira C."/>
            <person name="Tu Z.J."/>
            <person name="Loftus B."/>
            <person name="Xi Z."/>
            <person name="Megy K."/>
            <person name="Grabherr M."/>
            <person name="Ren Q."/>
            <person name="Zdobnov E.M."/>
            <person name="Lobo N.F."/>
            <person name="Campbell K.S."/>
            <person name="Brown S.E."/>
            <person name="Bonaldo M.F."/>
            <person name="Zhu J."/>
            <person name="Sinkins S.P."/>
            <person name="Hogenkamp D.G."/>
            <person name="Amedeo P."/>
            <person name="Arensburger P."/>
            <person name="Atkinson P.W."/>
            <person name="Bidwell S."/>
            <person name="Biedler J."/>
            <person name="Birney E."/>
            <person name="Bruggner R.V."/>
            <person name="Costas J."/>
            <person name="Coy M.R."/>
            <person name="Crabtree J."/>
            <person name="Crawford M."/>
            <person name="Debruyn B."/>
            <person name="Decaprio D."/>
            <person name="Eiglmeier K."/>
            <person name="Eisenstadt E."/>
            <person name="El-Dorry H."/>
            <person name="Gelbart W.M."/>
            <person name="Gomes S.L."/>
            <person name="Hammond M."/>
            <person name="Hannick L.I."/>
            <person name="Hogan J.R."/>
            <person name="Holmes M.H."/>
            <person name="Jaffe D."/>
            <person name="Johnston J.S."/>
            <person name="Kennedy R.C."/>
            <person name="Koo H."/>
            <person name="Kravitz S."/>
            <person name="Kriventseva E.V."/>
            <person name="Kulp D."/>
            <person name="Labutti K."/>
            <person name="Lee E."/>
            <person name="Li S."/>
            <person name="Lovin D.D."/>
            <person name="Mao C."/>
            <person name="Mauceli E."/>
            <person name="Menck C.F."/>
            <person name="Miller J.R."/>
            <person name="Montgomery P."/>
            <person name="Mori A."/>
            <person name="Nascimento A.L."/>
            <person name="Naveira H.F."/>
            <person name="Nusbaum C."/>
            <person name="O'leary S."/>
            <person name="Orvis J."/>
            <person name="Pertea M."/>
            <person name="Quesneville H."/>
            <person name="Reidenbach K.R."/>
            <person name="Rogers Y.H."/>
            <person name="Roth C.W."/>
            <person name="Schneider J.R."/>
            <person name="Schatz M."/>
            <person name="Shumway M."/>
            <person name="Stanke M."/>
            <person name="Stinson E.O."/>
            <person name="Tubio J.M."/>
            <person name="Vanzee J.P."/>
            <person name="Verjovski-Almeida S."/>
            <person name="Werner D."/>
            <person name="White O."/>
            <person name="Wyder S."/>
            <person name="Zeng Q."/>
            <person name="Zhao Q."/>
            <person name="Zhao Y."/>
            <person name="Hill C.A."/>
            <person name="Raikhel A.S."/>
            <person name="Soares M.B."/>
            <person name="Knudson D.L."/>
            <person name="Lee N.H."/>
            <person name="Galagan J."/>
            <person name="Salzberg S.L."/>
            <person name="Paulsen I.T."/>
            <person name="Dimopoulos G."/>
            <person name="Collins F.H."/>
            <person name="Birren B."/>
            <person name="Fraser-Liggett C.M."/>
            <person name="Severson D.W."/>
        </authorList>
    </citation>
    <scope>NUCLEOTIDE SEQUENCE [LARGE SCALE GENOMIC DNA]</scope>
    <source>
        <strain evidence="2">Liverpool</strain>
    </source>
</reference>
<organism evidence="2 3">
    <name type="scientific">Aedes aegypti</name>
    <name type="common">Yellowfever mosquito</name>
    <name type="synonym">Culex aegypti</name>
    <dbReference type="NCBI Taxonomy" id="7159"/>
    <lineage>
        <taxon>Eukaryota</taxon>
        <taxon>Metazoa</taxon>
        <taxon>Ecdysozoa</taxon>
        <taxon>Arthropoda</taxon>
        <taxon>Hexapoda</taxon>
        <taxon>Insecta</taxon>
        <taxon>Pterygota</taxon>
        <taxon>Neoptera</taxon>
        <taxon>Endopterygota</taxon>
        <taxon>Diptera</taxon>
        <taxon>Nematocera</taxon>
        <taxon>Culicoidea</taxon>
        <taxon>Culicidae</taxon>
        <taxon>Culicinae</taxon>
        <taxon>Aedini</taxon>
        <taxon>Aedes</taxon>
        <taxon>Stegomyia</taxon>
    </lineage>
</organism>
<name>Q16YS6_AEDAE</name>
<dbReference type="HOGENOM" id="CLU_2656439_0_0_1"/>
<dbReference type="Proteomes" id="UP000682892">
    <property type="component" value="Unassembled WGS sequence"/>
</dbReference>